<dbReference type="InterPro" id="IPR017900">
    <property type="entry name" value="4Fe4S_Fe_S_CS"/>
</dbReference>
<keyword evidence="7" id="KW-0812">Transmembrane</keyword>
<accession>A0A2D3WCI6</accession>
<dbReference type="PROSITE" id="PS00198">
    <property type="entry name" value="4FE4S_FER_1"/>
    <property type="match status" value="1"/>
</dbReference>
<keyword evidence="7" id="KW-1133">Transmembrane helix</keyword>
<dbReference type="AlphaFoldDB" id="A0A2D3WCI6"/>
<dbReference type="Gene3D" id="2.60.40.10">
    <property type="entry name" value="Immunoglobulins"/>
    <property type="match status" value="1"/>
</dbReference>
<dbReference type="InterPro" id="IPR014116">
    <property type="entry name" value="Cyt_c_oxidase_cbb3_FixG"/>
</dbReference>
<dbReference type="InterPro" id="IPR051684">
    <property type="entry name" value="Electron_Trans/Redox"/>
</dbReference>
<feature type="transmembrane region" description="Helical" evidence="7">
    <location>
        <begin position="329"/>
        <end position="347"/>
    </location>
</feature>
<evidence type="ECO:0000256" key="2">
    <source>
        <dbReference type="ARBA" id="ARBA00022485"/>
    </source>
</evidence>
<dbReference type="InterPro" id="IPR017896">
    <property type="entry name" value="4Fe4S_Fe-S-bd"/>
</dbReference>
<dbReference type="PANTHER" id="PTHR30176:SF3">
    <property type="entry name" value="FERREDOXIN-TYPE PROTEIN NAPH"/>
    <property type="match status" value="1"/>
</dbReference>
<evidence type="ECO:0000256" key="4">
    <source>
        <dbReference type="ARBA" id="ARBA00022982"/>
    </source>
</evidence>
<proteinExistence type="predicted"/>
<evidence type="ECO:0000256" key="7">
    <source>
        <dbReference type="SAM" id="Phobius"/>
    </source>
</evidence>
<evidence type="ECO:0000256" key="6">
    <source>
        <dbReference type="ARBA" id="ARBA00023014"/>
    </source>
</evidence>
<dbReference type="Gene3D" id="3.30.70.20">
    <property type="match status" value="1"/>
</dbReference>
<dbReference type="EMBL" id="DLUI01000147">
    <property type="protein sequence ID" value="DAB37615.1"/>
    <property type="molecule type" value="Genomic_DNA"/>
</dbReference>
<protein>
    <submittedName>
        <fullName evidence="9">Cytochrome c oxidase accessory protein CcoG</fullName>
    </submittedName>
</protein>
<evidence type="ECO:0000256" key="1">
    <source>
        <dbReference type="ARBA" id="ARBA00022448"/>
    </source>
</evidence>
<feature type="domain" description="4Fe-4S ferredoxin-type" evidence="8">
    <location>
        <begin position="250"/>
        <end position="279"/>
    </location>
</feature>
<feature type="transmembrane region" description="Helical" evidence="7">
    <location>
        <begin position="142"/>
        <end position="164"/>
    </location>
</feature>
<comment type="caution">
    <text evidence="9">The sequence shown here is derived from an EMBL/GenBank/DDBJ whole genome shotgun (WGS) entry which is preliminary data.</text>
</comment>
<name>A0A2D3WCI6_9BACT</name>
<reference evidence="9 10" key="1">
    <citation type="journal article" date="2017" name="Front. Microbiol.">
        <title>Comparative Genomic Analysis of the Class Epsilonproteobacteria and Proposed Reclassification to Epsilonbacteraeota (phyl. nov.).</title>
        <authorList>
            <person name="Waite D.W."/>
            <person name="Vanwonterghem I."/>
            <person name="Rinke C."/>
            <person name="Parks D.H."/>
            <person name="Zhang Y."/>
            <person name="Takai K."/>
            <person name="Sievert S.M."/>
            <person name="Simon J."/>
            <person name="Campbell B.J."/>
            <person name="Hanson T.E."/>
            <person name="Woyke T."/>
            <person name="Klotz M.G."/>
            <person name="Hugenholtz P."/>
        </authorList>
    </citation>
    <scope>NUCLEOTIDE SEQUENCE [LARGE SCALE GENOMIC DNA]</scope>
    <source>
        <strain evidence="9">UBA12443</strain>
    </source>
</reference>
<keyword evidence="7" id="KW-0472">Membrane</keyword>
<evidence type="ECO:0000256" key="3">
    <source>
        <dbReference type="ARBA" id="ARBA00022723"/>
    </source>
</evidence>
<evidence type="ECO:0000313" key="10">
    <source>
        <dbReference type="Proteomes" id="UP000228859"/>
    </source>
</evidence>
<keyword evidence="5" id="KW-0408">Iron</keyword>
<dbReference type="InterPro" id="IPR032879">
    <property type="entry name" value="FixG_C"/>
</dbReference>
<dbReference type="NCBIfam" id="TIGR02745">
    <property type="entry name" value="ccoG_rdxA_fixG"/>
    <property type="match status" value="1"/>
</dbReference>
<evidence type="ECO:0000259" key="8">
    <source>
        <dbReference type="PROSITE" id="PS51379"/>
    </source>
</evidence>
<dbReference type="RefSeq" id="WP_299805321.1">
    <property type="nucleotide sequence ID" value="NZ_DLUI01000147.1"/>
</dbReference>
<gene>
    <name evidence="9" type="primary">ccoG</name>
    <name evidence="9" type="ORF">CFH83_10245</name>
</gene>
<dbReference type="GO" id="GO:0005886">
    <property type="term" value="C:plasma membrane"/>
    <property type="evidence" value="ECO:0007669"/>
    <property type="project" value="TreeGrafter"/>
</dbReference>
<dbReference type="Pfam" id="PF11614">
    <property type="entry name" value="FixG_C"/>
    <property type="match status" value="1"/>
</dbReference>
<keyword evidence="6" id="KW-0411">Iron-sulfur</keyword>
<dbReference type="InterPro" id="IPR013783">
    <property type="entry name" value="Ig-like_fold"/>
</dbReference>
<dbReference type="PROSITE" id="PS51379">
    <property type="entry name" value="4FE4S_FER_2"/>
    <property type="match status" value="1"/>
</dbReference>
<keyword evidence="3" id="KW-0479">Metal-binding</keyword>
<dbReference type="GO" id="GO:0046872">
    <property type="term" value="F:metal ion binding"/>
    <property type="evidence" value="ECO:0007669"/>
    <property type="project" value="UniProtKB-KW"/>
</dbReference>
<evidence type="ECO:0000256" key="5">
    <source>
        <dbReference type="ARBA" id="ARBA00023004"/>
    </source>
</evidence>
<feature type="transmembrane region" description="Helical" evidence="7">
    <location>
        <begin position="24"/>
        <end position="42"/>
    </location>
</feature>
<dbReference type="Proteomes" id="UP000228859">
    <property type="component" value="Unassembled WGS sequence"/>
</dbReference>
<dbReference type="GO" id="GO:0051539">
    <property type="term" value="F:4 iron, 4 sulfur cluster binding"/>
    <property type="evidence" value="ECO:0007669"/>
    <property type="project" value="UniProtKB-KW"/>
</dbReference>
<keyword evidence="2" id="KW-0004">4Fe-4S</keyword>
<feature type="transmembrane region" description="Helical" evidence="7">
    <location>
        <begin position="179"/>
        <end position="198"/>
    </location>
</feature>
<dbReference type="SUPFAM" id="SSF54862">
    <property type="entry name" value="4Fe-4S ferredoxins"/>
    <property type="match status" value="1"/>
</dbReference>
<sequence>MSNESTPKGKEYLSGWTPWRIKRYWFYGIVTLIALGAPWITIEGNHLFLLSFDKLKLHLMFIQFDMQELYLMPFLLMILFIGVFGITVLGGRVFCGWMCPQTIFRVVYRDLIETKLLGLRKRIKNKQQEPDYSKFENKVKRLVGILLWTGLSFIAAADLMWYFVPPEDFFAYIQNPMEHTVLMGTIISIVLFLVYDVIFLQENFCVYVCPYSRIQSVLYDDDTVMAIYNPNRGGDIYNENKEKMFIKQNDLLSVNPKAECTTCESCVTVCPTHIDIRKGLQLECINCLECVDACTEVMGKLGKPSLVEWSSEKETLYMKGKTHYFRPKILGYMAILIIVSVILGMMGSKKEYMLLNINKENRLYSIHENDEGKIQVDNAYTFLLQNTLNEDHEYYFDIVAPKGMEGKIKIGEPEKPFKVKPGIVKKKVVVLYTDEMLVNDERKDTVIPITINAYAVDAKDKVTVTRQSTFTFPRADLLKDEEDDKEED</sequence>
<feature type="transmembrane region" description="Helical" evidence="7">
    <location>
        <begin position="70"/>
        <end position="95"/>
    </location>
</feature>
<keyword evidence="1" id="KW-0813">Transport</keyword>
<evidence type="ECO:0000313" key="9">
    <source>
        <dbReference type="EMBL" id="DAB37615.1"/>
    </source>
</evidence>
<dbReference type="PANTHER" id="PTHR30176">
    <property type="entry name" value="FERREDOXIN-TYPE PROTEIN NAPH"/>
    <property type="match status" value="1"/>
</dbReference>
<dbReference type="Pfam" id="PF12801">
    <property type="entry name" value="Fer4_5"/>
    <property type="match status" value="1"/>
</dbReference>
<dbReference type="Pfam" id="PF13746">
    <property type="entry name" value="Fer4_18"/>
    <property type="match status" value="1"/>
</dbReference>
<keyword evidence="4" id="KW-0249">Electron transport</keyword>
<organism evidence="9 10">
    <name type="scientific">Sulfuricurvum kujiense</name>
    <dbReference type="NCBI Taxonomy" id="148813"/>
    <lineage>
        <taxon>Bacteria</taxon>
        <taxon>Pseudomonadati</taxon>
        <taxon>Campylobacterota</taxon>
        <taxon>Epsilonproteobacteria</taxon>
        <taxon>Campylobacterales</taxon>
        <taxon>Sulfurimonadaceae</taxon>
        <taxon>Sulfuricurvum</taxon>
    </lineage>
</organism>